<protein>
    <submittedName>
        <fullName evidence="1">Uncharacterized protein</fullName>
    </submittedName>
</protein>
<sequence>MLVFFGGWFAKMGRRADRQHHARGYLRWFEERRSRAPRGLTDICDTLTYRERYEAPGRTCRP</sequence>
<name>A0ABW4WR36_9HYPH</name>
<proteinExistence type="predicted"/>
<dbReference type="EMBL" id="JBHUGY010000076">
    <property type="protein sequence ID" value="MFD2058606.1"/>
    <property type="molecule type" value="Genomic_DNA"/>
</dbReference>
<dbReference type="RefSeq" id="WP_379027075.1">
    <property type="nucleotide sequence ID" value="NZ_JBHUGY010000076.1"/>
</dbReference>
<keyword evidence="2" id="KW-1185">Reference proteome</keyword>
<dbReference type="Proteomes" id="UP001597349">
    <property type="component" value="Unassembled WGS sequence"/>
</dbReference>
<comment type="caution">
    <text evidence="1">The sequence shown here is derived from an EMBL/GenBank/DDBJ whole genome shotgun (WGS) entry which is preliminary data.</text>
</comment>
<evidence type="ECO:0000313" key="2">
    <source>
        <dbReference type="Proteomes" id="UP001597349"/>
    </source>
</evidence>
<organism evidence="1 2">
    <name type="scientific">Mesorhizobium calcicola</name>
    <dbReference type="NCBI Taxonomy" id="1300310"/>
    <lineage>
        <taxon>Bacteria</taxon>
        <taxon>Pseudomonadati</taxon>
        <taxon>Pseudomonadota</taxon>
        <taxon>Alphaproteobacteria</taxon>
        <taxon>Hyphomicrobiales</taxon>
        <taxon>Phyllobacteriaceae</taxon>
        <taxon>Mesorhizobium</taxon>
    </lineage>
</organism>
<reference evidence="2" key="1">
    <citation type="journal article" date="2019" name="Int. J. Syst. Evol. Microbiol.">
        <title>The Global Catalogue of Microorganisms (GCM) 10K type strain sequencing project: providing services to taxonomists for standard genome sequencing and annotation.</title>
        <authorList>
            <consortium name="The Broad Institute Genomics Platform"/>
            <consortium name="The Broad Institute Genome Sequencing Center for Infectious Disease"/>
            <person name="Wu L."/>
            <person name="Ma J."/>
        </authorList>
    </citation>
    <scope>NUCLEOTIDE SEQUENCE [LARGE SCALE GENOMIC DNA]</scope>
    <source>
        <strain evidence="2">CGMCC 1.16226</strain>
    </source>
</reference>
<accession>A0ABW4WR36</accession>
<gene>
    <name evidence="1" type="ORF">ACFSQT_37645</name>
</gene>
<evidence type="ECO:0000313" key="1">
    <source>
        <dbReference type="EMBL" id="MFD2058606.1"/>
    </source>
</evidence>